<organism evidence="1 2">
    <name type="scientific">Mycoplasma wenyonii</name>
    <dbReference type="NCBI Taxonomy" id="65123"/>
    <lineage>
        <taxon>Bacteria</taxon>
        <taxon>Bacillati</taxon>
        <taxon>Mycoplasmatota</taxon>
        <taxon>Mollicutes</taxon>
        <taxon>Mycoplasmataceae</taxon>
        <taxon>Mycoplasma</taxon>
    </lineage>
</organism>
<feature type="non-terminal residue" evidence="1">
    <location>
        <position position="1"/>
    </location>
</feature>
<dbReference type="EMBL" id="QKVO01000036">
    <property type="protein sequence ID" value="RAO94752.1"/>
    <property type="molecule type" value="Genomic_DNA"/>
</dbReference>
<accession>A0A328PIX1</accession>
<keyword evidence="2" id="KW-1185">Reference proteome</keyword>
<dbReference type="AlphaFoldDB" id="A0A328PIX1"/>
<evidence type="ECO:0000313" key="2">
    <source>
        <dbReference type="Proteomes" id="UP000249762"/>
    </source>
</evidence>
<proteinExistence type="predicted"/>
<comment type="caution">
    <text evidence="1">The sequence shown here is derived from an EMBL/GenBank/DDBJ whole genome shotgun (WGS) entry which is preliminary data.</text>
</comment>
<reference evidence="2" key="1">
    <citation type="submission" date="2018-06" db="EMBL/GenBank/DDBJ databases">
        <authorList>
            <person name="Martinez Ocampo F."/>
            <person name="Quiroz Castaneda R.E."/>
            <person name="Rojas Lopez X."/>
        </authorList>
    </citation>
    <scope>NUCLEOTIDE SEQUENCE [LARGE SCALE GENOMIC DNA]</scope>
    <source>
        <strain evidence="2">INIFAP02</strain>
    </source>
</reference>
<protein>
    <submittedName>
        <fullName evidence="1">Uncharacterized protein</fullName>
    </submittedName>
</protein>
<dbReference type="Proteomes" id="UP000249762">
    <property type="component" value="Unassembled WGS sequence"/>
</dbReference>
<evidence type="ECO:0000313" key="1">
    <source>
        <dbReference type="EMBL" id="RAO94752.1"/>
    </source>
</evidence>
<sequence>FRKYAWGRESEVKRLKEVNLVNTIVKLMTGESVGFPCVSYGQESFVADGLFDECKNTPWWEKDEIKVKSVLKSVVPSFAKGKIPTQKRKGGWKSQQEAGDNWSKIYNENFDESKVINEKCEPDNWWSLFTDQELKIRQEVCDLIIRPWFKNYFLLKKLINKEICFVFYIF</sequence>
<name>A0A328PIX1_9MOLU</name>
<gene>
    <name evidence="1" type="ORF">DNK47_03340</name>
</gene>